<organism evidence="1 2">
    <name type="scientific">Portunus trituberculatus</name>
    <name type="common">Swimming crab</name>
    <name type="synonym">Neptunus trituberculatus</name>
    <dbReference type="NCBI Taxonomy" id="210409"/>
    <lineage>
        <taxon>Eukaryota</taxon>
        <taxon>Metazoa</taxon>
        <taxon>Ecdysozoa</taxon>
        <taxon>Arthropoda</taxon>
        <taxon>Crustacea</taxon>
        <taxon>Multicrustacea</taxon>
        <taxon>Malacostraca</taxon>
        <taxon>Eumalacostraca</taxon>
        <taxon>Eucarida</taxon>
        <taxon>Decapoda</taxon>
        <taxon>Pleocyemata</taxon>
        <taxon>Brachyura</taxon>
        <taxon>Eubrachyura</taxon>
        <taxon>Portunoidea</taxon>
        <taxon>Portunidae</taxon>
        <taxon>Portuninae</taxon>
        <taxon>Portunus</taxon>
    </lineage>
</organism>
<accession>A0A5B7III7</accession>
<gene>
    <name evidence="1" type="ORF">E2C01_078356</name>
</gene>
<dbReference type="AlphaFoldDB" id="A0A5B7III7"/>
<name>A0A5B7III7_PORTR</name>
<reference evidence="1 2" key="1">
    <citation type="submission" date="2019-05" db="EMBL/GenBank/DDBJ databases">
        <title>Another draft genome of Portunus trituberculatus and its Hox gene families provides insights of decapod evolution.</title>
        <authorList>
            <person name="Jeong J.-H."/>
            <person name="Song I."/>
            <person name="Kim S."/>
            <person name="Choi T."/>
            <person name="Kim D."/>
            <person name="Ryu S."/>
            <person name="Kim W."/>
        </authorList>
    </citation>
    <scope>NUCLEOTIDE SEQUENCE [LARGE SCALE GENOMIC DNA]</scope>
    <source>
        <tissue evidence="1">Muscle</tissue>
    </source>
</reference>
<evidence type="ECO:0000313" key="1">
    <source>
        <dbReference type="EMBL" id="MPC83642.1"/>
    </source>
</evidence>
<dbReference type="Proteomes" id="UP000324222">
    <property type="component" value="Unassembled WGS sequence"/>
</dbReference>
<evidence type="ECO:0000313" key="2">
    <source>
        <dbReference type="Proteomes" id="UP000324222"/>
    </source>
</evidence>
<keyword evidence="2" id="KW-1185">Reference proteome</keyword>
<protein>
    <submittedName>
        <fullName evidence="1">Uncharacterized protein</fullName>
    </submittedName>
</protein>
<sequence length="64" mass="7309">MNGTKLLLLPSIPTLAVAPYAIWATTMKSNYLLTSSTRLRVRLHDESSWRWQHVMPCQSILVPN</sequence>
<dbReference type="EMBL" id="VSRR010063013">
    <property type="protein sequence ID" value="MPC83642.1"/>
    <property type="molecule type" value="Genomic_DNA"/>
</dbReference>
<comment type="caution">
    <text evidence="1">The sequence shown here is derived from an EMBL/GenBank/DDBJ whole genome shotgun (WGS) entry which is preliminary data.</text>
</comment>
<proteinExistence type="predicted"/>